<gene>
    <name evidence="2" type="ORF">BGTH12_LOCUS4888</name>
</gene>
<comment type="caution">
    <text evidence="2">The sequence shown here is derived from an EMBL/GenBank/DDBJ whole genome shotgun (WGS) entry which is preliminary data.</text>
</comment>
<proteinExistence type="predicted"/>
<accession>A0A9W4D2K5</accession>
<dbReference type="AlphaFoldDB" id="A0A9W4D2K5"/>
<reference evidence="2" key="1">
    <citation type="submission" date="2020-10" db="EMBL/GenBank/DDBJ databases">
        <authorList>
            <person name="Muller C M."/>
        </authorList>
    </citation>
    <scope>NUCLEOTIDE SEQUENCE</scope>
    <source>
        <strain evidence="2">THUN-12</strain>
    </source>
</reference>
<keyword evidence="1" id="KW-0732">Signal</keyword>
<evidence type="ECO:0000313" key="3">
    <source>
        <dbReference type="Proteomes" id="UP000683417"/>
    </source>
</evidence>
<feature type="signal peptide" evidence="1">
    <location>
        <begin position="1"/>
        <end position="20"/>
    </location>
</feature>
<dbReference type="EMBL" id="CAJHIT010000007">
    <property type="protein sequence ID" value="CAD6503530.1"/>
    <property type="molecule type" value="Genomic_DNA"/>
</dbReference>
<sequence>MRISSSVILLSFLSPLLVSAAGSIKETRTFTCLRKVTVKTAAITKFVTTLSQSHNEKPSLCYRAKCLKLITGGTTKILNDENIKNFMPVGTTYMEALEAKTVRPFPGAEFYVTITCAVDCHPFQVILRNTLNNSVRLCTPDTVKRKTKRSSKKKRSV</sequence>
<dbReference type="Proteomes" id="UP000683417">
    <property type="component" value="Unassembled WGS sequence"/>
</dbReference>
<feature type="chain" id="PRO_5040944935" evidence="1">
    <location>
        <begin position="21"/>
        <end position="157"/>
    </location>
</feature>
<organism evidence="2 3">
    <name type="scientific">Blumeria graminis f. sp. triticale</name>
    <dbReference type="NCBI Taxonomy" id="1689686"/>
    <lineage>
        <taxon>Eukaryota</taxon>
        <taxon>Fungi</taxon>
        <taxon>Dikarya</taxon>
        <taxon>Ascomycota</taxon>
        <taxon>Pezizomycotina</taxon>
        <taxon>Leotiomycetes</taxon>
        <taxon>Erysiphales</taxon>
        <taxon>Erysiphaceae</taxon>
        <taxon>Blumeria</taxon>
    </lineage>
</organism>
<protein>
    <submittedName>
        <fullName evidence="2">BgTH12-03192</fullName>
    </submittedName>
</protein>
<evidence type="ECO:0000313" key="2">
    <source>
        <dbReference type="EMBL" id="CAD6503530.1"/>
    </source>
</evidence>
<name>A0A9W4D2K5_BLUGR</name>
<evidence type="ECO:0000256" key="1">
    <source>
        <dbReference type="SAM" id="SignalP"/>
    </source>
</evidence>